<keyword evidence="3" id="KW-0378">Hydrolase</keyword>
<evidence type="ECO:0000256" key="3">
    <source>
        <dbReference type="ARBA" id="ARBA00022801"/>
    </source>
</evidence>
<dbReference type="PROSITE" id="PS00491">
    <property type="entry name" value="PROLINE_PEPTIDASE"/>
    <property type="match status" value="1"/>
</dbReference>
<feature type="domain" description="Creatinase N-terminal" evidence="6">
    <location>
        <begin position="8"/>
        <end position="131"/>
    </location>
</feature>
<dbReference type="CDD" id="cd01092">
    <property type="entry name" value="APP-like"/>
    <property type="match status" value="1"/>
</dbReference>
<gene>
    <name evidence="7" type="ORF">COX41_05850</name>
</gene>
<dbReference type="InterPro" id="IPR036005">
    <property type="entry name" value="Creatinase/aminopeptidase-like"/>
</dbReference>
<dbReference type="Proteomes" id="UP000231292">
    <property type="component" value="Unassembled WGS sequence"/>
</dbReference>
<dbReference type="SUPFAM" id="SSF55920">
    <property type="entry name" value="Creatinase/aminopeptidase"/>
    <property type="match status" value="1"/>
</dbReference>
<dbReference type="InterPro" id="IPR029149">
    <property type="entry name" value="Creatin/AminoP/Spt16_N"/>
</dbReference>
<reference evidence="7 8" key="1">
    <citation type="submission" date="2017-09" db="EMBL/GenBank/DDBJ databases">
        <title>Depth-based differentiation of microbial function through sediment-hosted aquifers and enrichment of novel symbionts in the deep terrestrial subsurface.</title>
        <authorList>
            <person name="Probst A.J."/>
            <person name="Ladd B."/>
            <person name="Jarett J.K."/>
            <person name="Geller-Mcgrath D.E."/>
            <person name="Sieber C.M."/>
            <person name="Emerson J.B."/>
            <person name="Anantharaman K."/>
            <person name="Thomas B.C."/>
            <person name="Malmstrom R."/>
            <person name="Stieglmeier M."/>
            <person name="Klingl A."/>
            <person name="Woyke T."/>
            <person name="Ryan C.M."/>
            <person name="Banfield J.F."/>
        </authorList>
    </citation>
    <scope>NUCLEOTIDE SEQUENCE [LARGE SCALE GENOMIC DNA]</scope>
    <source>
        <strain evidence="7">CG23_combo_of_CG06-09_8_20_14_all_41_10</strain>
    </source>
</reference>
<feature type="domain" description="Peptidase M24" evidence="5">
    <location>
        <begin position="139"/>
        <end position="341"/>
    </location>
</feature>
<dbReference type="PANTHER" id="PTHR46112:SF3">
    <property type="entry name" value="AMINOPEPTIDASE YPDF"/>
    <property type="match status" value="1"/>
</dbReference>
<dbReference type="Gene3D" id="3.90.230.10">
    <property type="entry name" value="Creatinase/methionine aminopeptidase superfamily"/>
    <property type="match status" value="1"/>
</dbReference>
<name>A0A2G9YI13_9BACT</name>
<dbReference type="EMBL" id="PCRK01000153">
    <property type="protein sequence ID" value="PIP18880.1"/>
    <property type="molecule type" value="Genomic_DNA"/>
</dbReference>
<dbReference type="Gene3D" id="3.40.350.10">
    <property type="entry name" value="Creatinase/prolidase N-terminal domain"/>
    <property type="match status" value="1"/>
</dbReference>
<evidence type="ECO:0000313" key="8">
    <source>
        <dbReference type="Proteomes" id="UP000231292"/>
    </source>
</evidence>
<accession>A0A2G9YI13</accession>
<dbReference type="GO" id="GO:0004177">
    <property type="term" value="F:aminopeptidase activity"/>
    <property type="evidence" value="ECO:0007669"/>
    <property type="project" value="UniProtKB-ARBA"/>
</dbReference>
<comment type="caution">
    <text evidence="7">The sequence shown here is derived from an EMBL/GenBank/DDBJ whole genome shotgun (WGS) entry which is preliminary data.</text>
</comment>
<proteinExistence type="predicted"/>
<dbReference type="InterPro" id="IPR001714">
    <property type="entry name" value="Pept_M24_MAP"/>
</dbReference>
<dbReference type="GO" id="GO:0008235">
    <property type="term" value="F:metalloexopeptidase activity"/>
    <property type="evidence" value="ECO:0007669"/>
    <property type="project" value="UniProtKB-ARBA"/>
</dbReference>
<evidence type="ECO:0000259" key="5">
    <source>
        <dbReference type="Pfam" id="PF00557"/>
    </source>
</evidence>
<dbReference type="GO" id="GO:0006508">
    <property type="term" value="P:proteolysis"/>
    <property type="evidence" value="ECO:0007669"/>
    <property type="project" value="UniProtKB-KW"/>
</dbReference>
<organism evidence="7 8">
    <name type="scientific">Candidatus Sherwoodlollariibacterium unditelluris</name>
    <dbReference type="NCBI Taxonomy" id="1974757"/>
    <lineage>
        <taxon>Bacteria</taxon>
        <taxon>Pseudomonadati</taxon>
        <taxon>Candidatus Omnitrophota</taxon>
        <taxon>Candidatus Sherwoodlollariibacterium</taxon>
    </lineage>
</organism>
<dbReference type="PRINTS" id="PR00599">
    <property type="entry name" value="MAPEPTIDASE"/>
</dbReference>
<sequence>MRRTNREFIKELKANGLDGLIVSSLANISYLTKVFNSDAYLLVSLKGLTYFTDSRYSEEARIKLKGAANLKNIDGSVFKSIARACLDLGLKKVGFEERHLPYAEYKKIKEYLKARVYLIPTIGILEGMRMVKGPQELAKIRKALKITALAIEFIKDFIRPGVRELEIAAELERFIRYQGAAGSAFNIIVASGVNSAFPHHLPTSRKITDNDIVILDAGVDYLGYKSDLTRVFFLGKINNLARRIYALVRNAQAMAIKKIKPGEKASVIDAASRRYIANYGYGNYFLHSLGHGVGLDIHEAPSISDKSEEILKEGMVFTVEPAVYLPGKFGLRVEDMVLVTKNGCEVLSGLINK</sequence>
<dbReference type="Pfam" id="PF00557">
    <property type="entry name" value="Peptidase_M24"/>
    <property type="match status" value="1"/>
</dbReference>
<evidence type="ECO:0000313" key="7">
    <source>
        <dbReference type="EMBL" id="PIP18880.1"/>
    </source>
</evidence>
<evidence type="ECO:0000256" key="2">
    <source>
        <dbReference type="ARBA" id="ARBA00022723"/>
    </source>
</evidence>
<keyword evidence="1" id="KW-0645">Protease</keyword>
<keyword evidence="4" id="KW-0482">Metalloprotease</keyword>
<dbReference type="Pfam" id="PF01321">
    <property type="entry name" value="Creatinase_N"/>
    <property type="match status" value="1"/>
</dbReference>
<dbReference type="SUPFAM" id="SSF53092">
    <property type="entry name" value="Creatinase/prolidase N-terminal domain"/>
    <property type="match status" value="1"/>
</dbReference>
<dbReference type="InterPro" id="IPR000994">
    <property type="entry name" value="Pept_M24"/>
</dbReference>
<evidence type="ECO:0008006" key="9">
    <source>
        <dbReference type="Google" id="ProtNLM"/>
    </source>
</evidence>
<evidence type="ECO:0000256" key="1">
    <source>
        <dbReference type="ARBA" id="ARBA00022670"/>
    </source>
</evidence>
<dbReference type="PANTHER" id="PTHR46112">
    <property type="entry name" value="AMINOPEPTIDASE"/>
    <property type="match status" value="1"/>
</dbReference>
<keyword evidence="2" id="KW-0479">Metal-binding</keyword>
<evidence type="ECO:0000259" key="6">
    <source>
        <dbReference type="Pfam" id="PF01321"/>
    </source>
</evidence>
<dbReference type="AlphaFoldDB" id="A0A2G9YI13"/>
<dbReference type="InterPro" id="IPR050659">
    <property type="entry name" value="Peptidase_M24B"/>
</dbReference>
<evidence type="ECO:0000256" key="4">
    <source>
        <dbReference type="ARBA" id="ARBA00023049"/>
    </source>
</evidence>
<dbReference type="InterPro" id="IPR001131">
    <property type="entry name" value="Peptidase_M24B_aminopep-P_CS"/>
</dbReference>
<protein>
    <recommendedName>
        <fullName evidence="9">Xaa-Pro dipeptidase</fullName>
    </recommendedName>
</protein>
<dbReference type="GO" id="GO:0046872">
    <property type="term" value="F:metal ion binding"/>
    <property type="evidence" value="ECO:0007669"/>
    <property type="project" value="UniProtKB-KW"/>
</dbReference>
<dbReference type="InterPro" id="IPR000587">
    <property type="entry name" value="Creatinase_N"/>
</dbReference>